<feature type="compositionally biased region" description="Basic and acidic residues" evidence="7">
    <location>
        <begin position="419"/>
        <end position="428"/>
    </location>
</feature>
<feature type="region of interest" description="Disordered" evidence="7">
    <location>
        <begin position="49"/>
        <end position="70"/>
    </location>
</feature>
<dbReference type="InterPro" id="IPR008984">
    <property type="entry name" value="SMAD_FHA_dom_sf"/>
</dbReference>
<dbReference type="GO" id="GO:0005886">
    <property type="term" value="C:plasma membrane"/>
    <property type="evidence" value="ECO:0007669"/>
    <property type="project" value="UniProtKB-SubCell"/>
</dbReference>
<gene>
    <name evidence="10" type="ORF">IF651_16130</name>
</gene>
<reference evidence="10" key="1">
    <citation type="journal article" date="2018" name="Curr. Microbiol.">
        <title>Cellulosimicrobium arenosum sp. nov., Isolated from Marine Sediment Sand.</title>
        <authorList>
            <person name="Oh M."/>
            <person name="Kim J.H."/>
            <person name="Yoon J.H."/>
            <person name="Schumann P."/>
            <person name="Kim W."/>
        </authorList>
    </citation>
    <scope>NUCLEOTIDE SEQUENCE</scope>
    <source>
        <strain evidence="10">KCTC 49039</strain>
    </source>
</reference>
<dbReference type="SUPFAM" id="SSF49879">
    <property type="entry name" value="SMAD/FHA domain"/>
    <property type="match status" value="1"/>
</dbReference>
<dbReference type="Proteomes" id="UP000610846">
    <property type="component" value="Unassembled WGS sequence"/>
</dbReference>
<feature type="transmembrane region" description="Helical" evidence="8">
    <location>
        <begin position="206"/>
        <end position="227"/>
    </location>
</feature>
<evidence type="ECO:0000256" key="8">
    <source>
        <dbReference type="SAM" id="Phobius"/>
    </source>
</evidence>
<dbReference type="PANTHER" id="PTHR36115:SF4">
    <property type="entry name" value="MEMBRANE PROTEIN"/>
    <property type="match status" value="1"/>
</dbReference>
<feature type="domain" description="FHA" evidence="9">
    <location>
        <begin position="452"/>
        <end position="506"/>
    </location>
</feature>
<comment type="subcellular location">
    <subcellularLocation>
        <location evidence="1">Cell membrane</location>
        <topology evidence="1">Multi-pass membrane protein</topology>
    </subcellularLocation>
</comment>
<feature type="compositionally biased region" description="Low complexity" evidence="7">
    <location>
        <begin position="277"/>
        <end position="289"/>
    </location>
</feature>
<evidence type="ECO:0000256" key="4">
    <source>
        <dbReference type="ARBA" id="ARBA00022692"/>
    </source>
</evidence>
<keyword evidence="4 8" id="KW-0812">Transmembrane</keyword>
<dbReference type="Pfam" id="PF06271">
    <property type="entry name" value="RDD"/>
    <property type="match status" value="1"/>
</dbReference>
<keyword evidence="3" id="KW-0597">Phosphoprotein</keyword>
<evidence type="ECO:0000256" key="6">
    <source>
        <dbReference type="ARBA" id="ARBA00023136"/>
    </source>
</evidence>
<dbReference type="AlphaFoldDB" id="A0A927J271"/>
<dbReference type="InterPro" id="IPR000253">
    <property type="entry name" value="FHA_dom"/>
</dbReference>
<keyword evidence="11" id="KW-1185">Reference proteome</keyword>
<feature type="transmembrane region" description="Helical" evidence="8">
    <location>
        <begin position="112"/>
        <end position="134"/>
    </location>
</feature>
<keyword evidence="6 8" id="KW-0472">Membrane</keyword>
<keyword evidence="2" id="KW-1003">Cell membrane</keyword>
<dbReference type="PROSITE" id="PS50006">
    <property type="entry name" value="FHA_DOMAIN"/>
    <property type="match status" value="1"/>
</dbReference>
<dbReference type="RefSeq" id="WP_191830146.1">
    <property type="nucleotide sequence ID" value="NZ_JACYHB010000016.1"/>
</dbReference>
<feature type="compositionally biased region" description="Pro residues" evidence="7">
    <location>
        <begin position="377"/>
        <end position="411"/>
    </location>
</feature>
<feature type="region of interest" description="Disordered" evidence="7">
    <location>
        <begin position="277"/>
        <end position="428"/>
    </location>
</feature>
<organism evidence="10 11">
    <name type="scientific">Cellulosimicrobium arenosum</name>
    <dbReference type="NCBI Taxonomy" id="2708133"/>
    <lineage>
        <taxon>Bacteria</taxon>
        <taxon>Bacillati</taxon>
        <taxon>Actinomycetota</taxon>
        <taxon>Actinomycetes</taxon>
        <taxon>Micrococcales</taxon>
        <taxon>Promicromonosporaceae</taxon>
        <taxon>Cellulosimicrobium</taxon>
    </lineage>
</organism>
<dbReference type="InterPro" id="IPR010432">
    <property type="entry name" value="RDD"/>
</dbReference>
<dbReference type="Gene3D" id="2.60.200.20">
    <property type="match status" value="1"/>
</dbReference>
<comment type="caution">
    <text evidence="10">The sequence shown here is derived from an EMBL/GenBank/DDBJ whole genome shotgun (WGS) entry which is preliminary data.</text>
</comment>
<keyword evidence="5 8" id="KW-1133">Transmembrane helix</keyword>
<dbReference type="InterPro" id="IPR051791">
    <property type="entry name" value="Pra-immunoreactive"/>
</dbReference>
<evidence type="ECO:0000313" key="11">
    <source>
        <dbReference type="Proteomes" id="UP000610846"/>
    </source>
</evidence>
<reference evidence="10" key="2">
    <citation type="submission" date="2020-09" db="EMBL/GenBank/DDBJ databases">
        <authorList>
            <person name="Yu Y."/>
        </authorList>
    </citation>
    <scope>NUCLEOTIDE SEQUENCE</scope>
    <source>
        <strain evidence="10">KCTC 49039</strain>
    </source>
</reference>
<evidence type="ECO:0000256" key="1">
    <source>
        <dbReference type="ARBA" id="ARBA00004651"/>
    </source>
</evidence>
<name>A0A927J271_9MICO</name>
<evidence type="ECO:0000256" key="3">
    <source>
        <dbReference type="ARBA" id="ARBA00022553"/>
    </source>
</evidence>
<evidence type="ECO:0000256" key="2">
    <source>
        <dbReference type="ARBA" id="ARBA00022475"/>
    </source>
</evidence>
<evidence type="ECO:0000313" key="10">
    <source>
        <dbReference type="EMBL" id="MBD8080579.1"/>
    </source>
</evidence>
<protein>
    <submittedName>
        <fullName evidence="10">RDD family protein</fullName>
    </submittedName>
</protein>
<evidence type="ECO:0000256" key="7">
    <source>
        <dbReference type="SAM" id="MobiDB-lite"/>
    </source>
</evidence>
<accession>A0A927J271</accession>
<dbReference type="CDD" id="cd00060">
    <property type="entry name" value="FHA"/>
    <property type="match status" value="1"/>
</dbReference>
<evidence type="ECO:0000259" key="9">
    <source>
        <dbReference type="PROSITE" id="PS50006"/>
    </source>
</evidence>
<evidence type="ECO:0000256" key="5">
    <source>
        <dbReference type="ARBA" id="ARBA00022989"/>
    </source>
</evidence>
<dbReference type="EMBL" id="JACYHB010000016">
    <property type="protein sequence ID" value="MBD8080579.1"/>
    <property type="molecule type" value="Genomic_DNA"/>
</dbReference>
<sequence>MTDVTCAACGSSQAQGAAFCAVCGQPFPRTGRPVSLPPDGPVGQVQRVAGGPDASGQQVPYRRSSPDGTTEPEVYAMTQKAPVGTAPTATSALADAPLGGVGRRFGAYVLDVAAPALVVGVVVVAGLLLVGAPLLGDVRVATPEEASALLSKMLVVYVVAGVVWLAWWVGVIFWEGSSGKTLGNLATGVRTVDAATRGPLGFGRALLRWLVVGISGIVPFLPIVVVLSPAFDSSGRRQGWHDSLAKAAVVDVRGLAPADPAGHEAFGGAGSLLGAPVAQPAGPAGAHGPDLGRYGHPGGPGQDGSWSSAAQGDASARSFAPPAHHPPAGPTSPAVPARPLPDPWAFPSDAQAPTPTPAPGGTLITGVPGSAAGAPAAPAPAARPGPPAPAPPTPATPWPAPAPAADPPSAPEPDEPEWDSTRMGRDAFDPVPVVPVRLELESGEQRVVDGPTLVGRNPQAPDDASWQLVAVDDPTRSVSKTHAEIGVDAGGLWVTDRGSTNGTVVSAPGTPPRVVEPGARVRVPAGGTIHVGDRRIVVHAVTP</sequence>
<feature type="transmembrane region" description="Helical" evidence="8">
    <location>
        <begin position="154"/>
        <end position="174"/>
    </location>
</feature>
<dbReference type="PANTHER" id="PTHR36115">
    <property type="entry name" value="PROLINE-RICH ANTIGEN HOMOLOG-RELATED"/>
    <property type="match status" value="1"/>
</dbReference>
<proteinExistence type="predicted"/>
<dbReference type="Pfam" id="PF00498">
    <property type="entry name" value="FHA"/>
    <property type="match status" value="1"/>
</dbReference>